<feature type="coiled-coil region" evidence="1">
    <location>
        <begin position="44"/>
        <end position="92"/>
    </location>
</feature>
<sequence length="127" mass="13897">MGIILTGWLLLAGMLLSTLAYAAPVANAKTAPAKTATSTGIVINQQLHQQIQQNTARLAQLEQANQDALARNQELQLMNDNLTVQVQVLQSERSAQMFLYGAVTLAVGAFIGFILANYILSKRTRRW</sequence>
<keyword evidence="2" id="KW-1133">Transmembrane helix</keyword>
<keyword evidence="2" id="KW-0812">Transmembrane</keyword>
<protein>
    <recommendedName>
        <fullName evidence="6">SH3 domain protein</fullName>
    </recommendedName>
</protein>
<feature type="chain" id="PRO_5021505476" description="SH3 domain protein" evidence="3">
    <location>
        <begin position="23"/>
        <end position="127"/>
    </location>
</feature>
<evidence type="ECO:0000256" key="3">
    <source>
        <dbReference type="SAM" id="SignalP"/>
    </source>
</evidence>
<accession>A0A4Y7XAU0</accession>
<dbReference type="OrthoDB" id="6713443at2"/>
<dbReference type="EMBL" id="SNTY01000058">
    <property type="protein sequence ID" value="TEU24797.1"/>
    <property type="molecule type" value="Genomic_DNA"/>
</dbReference>
<proteinExistence type="predicted"/>
<gene>
    <name evidence="4" type="ORF">E2B99_11965</name>
</gene>
<evidence type="ECO:0000256" key="2">
    <source>
        <dbReference type="SAM" id="Phobius"/>
    </source>
</evidence>
<evidence type="ECO:0008006" key="6">
    <source>
        <dbReference type="Google" id="ProtNLM"/>
    </source>
</evidence>
<dbReference type="Proteomes" id="UP000297834">
    <property type="component" value="Unassembled WGS sequence"/>
</dbReference>
<evidence type="ECO:0000313" key="4">
    <source>
        <dbReference type="EMBL" id="TEU24797.1"/>
    </source>
</evidence>
<organism evidence="4 5">
    <name type="scientific">Alkanindiges illinoisensis</name>
    <dbReference type="NCBI Taxonomy" id="197183"/>
    <lineage>
        <taxon>Bacteria</taxon>
        <taxon>Pseudomonadati</taxon>
        <taxon>Pseudomonadota</taxon>
        <taxon>Gammaproteobacteria</taxon>
        <taxon>Moraxellales</taxon>
        <taxon>Moraxellaceae</taxon>
        <taxon>Alkanindiges</taxon>
    </lineage>
</organism>
<dbReference type="RefSeq" id="WP_134245198.1">
    <property type="nucleotide sequence ID" value="NZ_SNTY01000058.1"/>
</dbReference>
<keyword evidence="5" id="KW-1185">Reference proteome</keyword>
<reference evidence="4 5" key="1">
    <citation type="submission" date="2019-03" db="EMBL/GenBank/DDBJ databases">
        <title>Alkanindiges illinoisensis: a potential pathogenic isolated from ascites of a gastric cancer patient with abdominal metastasis.</title>
        <authorList>
            <person name="Hu X."/>
            <person name="Yang B."/>
            <person name="Yan X."/>
            <person name="Lin L."/>
            <person name="Zhao H."/>
            <person name="Zhou F."/>
            <person name="Su B."/>
            <person name="Chen J."/>
            <person name="Rui Y."/>
            <person name="Wang Q."/>
            <person name="Zheng L."/>
        </authorList>
    </citation>
    <scope>NUCLEOTIDE SEQUENCE [LARGE SCALE GENOMIC DNA]</scope>
    <source>
        <strain evidence="4 5">NFYY 23406</strain>
    </source>
</reference>
<comment type="caution">
    <text evidence="4">The sequence shown here is derived from an EMBL/GenBank/DDBJ whole genome shotgun (WGS) entry which is preliminary data.</text>
</comment>
<dbReference type="AlphaFoldDB" id="A0A4Y7XAU0"/>
<name>A0A4Y7XAU0_9GAMM</name>
<feature type="transmembrane region" description="Helical" evidence="2">
    <location>
        <begin position="97"/>
        <end position="120"/>
    </location>
</feature>
<dbReference type="STRING" id="1120977.GCA_000619845_01699"/>
<feature type="signal peptide" evidence="3">
    <location>
        <begin position="1"/>
        <end position="22"/>
    </location>
</feature>
<evidence type="ECO:0000256" key="1">
    <source>
        <dbReference type="SAM" id="Coils"/>
    </source>
</evidence>
<evidence type="ECO:0000313" key="5">
    <source>
        <dbReference type="Proteomes" id="UP000297834"/>
    </source>
</evidence>
<keyword evidence="2" id="KW-0472">Membrane</keyword>
<keyword evidence="3" id="KW-0732">Signal</keyword>
<keyword evidence="1" id="KW-0175">Coiled coil</keyword>